<comment type="subcellular location">
    <subcellularLocation>
        <location evidence="1">Cell membrane</location>
        <topology evidence="1">Multi-pass membrane protein</topology>
    </subcellularLocation>
</comment>
<organism evidence="7 8">
    <name type="scientific">Fodinisporobacter ferrooxydans</name>
    <dbReference type="NCBI Taxonomy" id="2901836"/>
    <lineage>
        <taxon>Bacteria</taxon>
        <taxon>Bacillati</taxon>
        <taxon>Bacillota</taxon>
        <taxon>Bacilli</taxon>
        <taxon>Bacillales</taxon>
        <taxon>Alicyclobacillaceae</taxon>
        <taxon>Fodinisporobacter</taxon>
    </lineage>
</organism>
<feature type="transmembrane region" description="Helical" evidence="6">
    <location>
        <begin position="144"/>
        <end position="167"/>
    </location>
</feature>
<accession>A0ABY4CR05</accession>
<name>A0ABY4CR05_9BACL</name>
<feature type="transmembrane region" description="Helical" evidence="6">
    <location>
        <begin position="212"/>
        <end position="234"/>
    </location>
</feature>
<proteinExistence type="predicted"/>
<dbReference type="InterPro" id="IPR050367">
    <property type="entry name" value="APC_superfamily"/>
</dbReference>
<evidence type="ECO:0000256" key="2">
    <source>
        <dbReference type="ARBA" id="ARBA00022475"/>
    </source>
</evidence>
<evidence type="ECO:0000256" key="4">
    <source>
        <dbReference type="ARBA" id="ARBA00022989"/>
    </source>
</evidence>
<sequence>MSSLSISSVGPAFSIAAAGGVMIGYSGSFSLVAILLIALPSVLNSLIFRLLNQHFPQSGASYYWSARVLGETTSRFQGWVIILAYFTSLPPIVLPAAQYTIALIHPQWATNIWVQFIIGTFWILFAAIPLLFGAHLTARITQIFMIVEFVFLLVFATLGIGMLPYAHFSVSTGSVPISGILLTMVIATTILDGWEIDSYATEESIHPRKDPGIGGIIGAFSALGIYMLFFPLILTETPIHLLENSPDVMLAWSQKVSTHFSISNTKWILVPILASTVGSLWLTGYILIRSLFVMGRDRLIPYRFAKLNRHGVPSYATLVILLTVWLVTLLQLFISSFASFFNVILSTAGFFLTLEFMLDSLTATIFLWQKHDENRAHTLKPHSHFWMRIGSLFTTVYLSAVIVGFLILSPKIISPWIDRVILVLILFGFVFVIFPRKVRPTIHIFEFEEIDVSLAKTSHLPGE</sequence>
<evidence type="ECO:0000256" key="5">
    <source>
        <dbReference type="ARBA" id="ARBA00023136"/>
    </source>
</evidence>
<evidence type="ECO:0000256" key="6">
    <source>
        <dbReference type="SAM" id="Phobius"/>
    </source>
</evidence>
<feature type="transmembrane region" description="Helical" evidence="6">
    <location>
        <begin position="173"/>
        <end position="191"/>
    </location>
</feature>
<protein>
    <submittedName>
        <fullName evidence="7">APC family permease</fullName>
    </submittedName>
</protein>
<feature type="transmembrane region" description="Helical" evidence="6">
    <location>
        <begin position="312"/>
        <end position="334"/>
    </location>
</feature>
<keyword evidence="2" id="KW-1003">Cell membrane</keyword>
<evidence type="ECO:0000313" key="8">
    <source>
        <dbReference type="Proteomes" id="UP000830167"/>
    </source>
</evidence>
<dbReference type="EMBL" id="CP089291">
    <property type="protein sequence ID" value="UOF92813.1"/>
    <property type="molecule type" value="Genomic_DNA"/>
</dbReference>
<evidence type="ECO:0000256" key="1">
    <source>
        <dbReference type="ARBA" id="ARBA00004651"/>
    </source>
</evidence>
<keyword evidence="8" id="KW-1185">Reference proteome</keyword>
<dbReference type="PIRSF" id="PIRSF006060">
    <property type="entry name" value="AA_transporter"/>
    <property type="match status" value="1"/>
</dbReference>
<dbReference type="PANTHER" id="PTHR42770:SF7">
    <property type="entry name" value="MEMBRANE PROTEIN"/>
    <property type="match status" value="1"/>
</dbReference>
<keyword evidence="4 6" id="KW-1133">Transmembrane helix</keyword>
<feature type="transmembrane region" description="Helical" evidence="6">
    <location>
        <begin position="340"/>
        <end position="368"/>
    </location>
</feature>
<dbReference type="Pfam" id="PF13520">
    <property type="entry name" value="AA_permease_2"/>
    <property type="match status" value="1"/>
</dbReference>
<gene>
    <name evidence="7" type="ORF">LSG31_09125</name>
</gene>
<dbReference type="PANTHER" id="PTHR42770">
    <property type="entry name" value="AMINO ACID TRANSPORTER-RELATED"/>
    <property type="match status" value="1"/>
</dbReference>
<evidence type="ECO:0000313" key="7">
    <source>
        <dbReference type="EMBL" id="UOF92813.1"/>
    </source>
</evidence>
<feature type="transmembrane region" description="Helical" evidence="6">
    <location>
        <begin position="112"/>
        <end position="132"/>
    </location>
</feature>
<feature type="transmembrane region" description="Helical" evidence="6">
    <location>
        <begin position="389"/>
        <end position="410"/>
    </location>
</feature>
<reference evidence="7" key="1">
    <citation type="submission" date="2021-12" db="EMBL/GenBank/DDBJ databases">
        <title>Alicyclobacillaceae gen. nov., sp. nov., isolated from chalcocite enrichment system.</title>
        <authorList>
            <person name="Jiang Z."/>
        </authorList>
    </citation>
    <scope>NUCLEOTIDE SEQUENCE</scope>
    <source>
        <strain evidence="7">MYW30-H2</strain>
    </source>
</reference>
<feature type="transmembrane region" description="Helical" evidence="6">
    <location>
        <begin position="267"/>
        <end position="292"/>
    </location>
</feature>
<dbReference type="Proteomes" id="UP000830167">
    <property type="component" value="Chromosome"/>
</dbReference>
<evidence type="ECO:0000256" key="3">
    <source>
        <dbReference type="ARBA" id="ARBA00022692"/>
    </source>
</evidence>
<keyword evidence="5 6" id="KW-0472">Membrane</keyword>
<dbReference type="InterPro" id="IPR002293">
    <property type="entry name" value="AA/rel_permease1"/>
</dbReference>
<keyword evidence="3 6" id="KW-0812">Transmembrane</keyword>
<dbReference type="Gene3D" id="1.20.1740.10">
    <property type="entry name" value="Amino acid/polyamine transporter I"/>
    <property type="match status" value="1"/>
</dbReference>
<feature type="transmembrane region" description="Helical" evidence="6">
    <location>
        <begin position="79"/>
        <end position="100"/>
    </location>
</feature>
<feature type="transmembrane region" description="Helical" evidence="6">
    <location>
        <begin position="416"/>
        <end position="434"/>
    </location>
</feature>